<evidence type="ECO:0000259" key="1">
    <source>
        <dbReference type="Pfam" id="PF24623"/>
    </source>
</evidence>
<proteinExistence type="predicted"/>
<dbReference type="Pfam" id="PF24623">
    <property type="entry name" value="Phage_zn_bind_8"/>
    <property type="match status" value="1"/>
</dbReference>
<dbReference type="InterPro" id="IPR056911">
    <property type="entry name" value="Phage_Znf_bind_put"/>
</dbReference>
<evidence type="ECO:0000313" key="3">
    <source>
        <dbReference type="Proteomes" id="UP000315344"/>
    </source>
</evidence>
<organism evidence="2 3">
    <name type="scientific">Paracoccus denitrificans</name>
    <dbReference type="NCBI Taxonomy" id="266"/>
    <lineage>
        <taxon>Bacteria</taxon>
        <taxon>Pseudomonadati</taxon>
        <taxon>Pseudomonadota</taxon>
        <taxon>Alphaproteobacteria</taxon>
        <taxon>Rhodobacterales</taxon>
        <taxon>Paracoccaceae</taxon>
        <taxon>Paracoccus</taxon>
    </lineage>
</organism>
<dbReference type="AlphaFoldDB" id="A0A533I4S6"/>
<feature type="domain" description="DNA-binding phage zinc finger" evidence="1">
    <location>
        <begin position="7"/>
        <end position="55"/>
    </location>
</feature>
<comment type="caution">
    <text evidence="2">The sequence shown here is derived from an EMBL/GenBank/DDBJ whole genome shotgun (WGS) entry which is preliminary data.</text>
</comment>
<dbReference type="EMBL" id="VAFL01000013">
    <property type="protein sequence ID" value="TKW65404.1"/>
    <property type="molecule type" value="Genomic_DNA"/>
</dbReference>
<protein>
    <recommendedName>
        <fullName evidence="1">DNA-binding phage zinc finger domain-containing protein</fullName>
    </recommendedName>
</protein>
<sequence>MPDFTTHRHPVLAVGCPTCCKPPGVWCRRPSGHRAGDLHQGRKAEADRVFIAQHGDTASILRTAAGWQIDPRGRIRD</sequence>
<evidence type="ECO:0000313" key="2">
    <source>
        <dbReference type="EMBL" id="TKW65404.1"/>
    </source>
</evidence>
<gene>
    <name evidence="2" type="ORF">DI616_14615</name>
</gene>
<reference evidence="2 3" key="1">
    <citation type="journal article" date="2017" name="Nat. Commun.">
        <title>In situ click chemistry generation of cyclooxygenase-2 inhibitors.</title>
        <authorList>
            <person name="Bhardwaj A."/>
            <person name="Kaur J."/>
            <person name="Wuest M."/>
            <person name="Wuest F."/>
        </authorList>
    </citation>
    <scope>NUCLEOTIDE SEQUENCE [LARGE SCALE GENOMIC DNA]</scope>
    <source>
        <strain evidence="2">S2_012_000_R3_94</strain>
    </source>
</reference>
<accession>A0A533I4S6</accession>
<dbReference type="Proteomes" id="UP000315344">
    <property type="component" value="Unassembled WGS sequence"/>
</dbReference>
<name>A0A533I4S6_PARDE</name>